<evidence type="ECO:0000313" key="2">
    <source>
        <dbReference type="Proteomes" id="UP000556329"/>
    </source>
</evidence>
<evidence type="ECO:0008006" key="3">
    <source>
        <dbReference type="Google" id="ProtNLM"/>
    </source>
</evidence>
<keyword evidence="2" id="KW-1185">Reference proteome</keyword>
<sequence length="104" mass="11552">MPDNMNRTTENELAEAVLSILALRKSGEGEFSNLFKLIPKILTLTDEDMAQSDSRPAEHVWQQRVRNITSHKNADGNYINAGFLEEIDGGLKLTDAGRARAKPV</sequence>
<dbReference type="Proteomes" id="UP000556329">
    <property type="component" value="Unassembled WGS sequence"/>
</dbReference>
<accession>A0A841PNN5</accession>
<dbReference type="RefSeq" id="WP_184879235.1">
    <property type="nucleotide sequence ID" value="NZ_JACHEF010000017.1"/>
</dbReference>
<reference evidence="1 2" key="1">
    <citation type="submission" date="2020-08" db="EMBL/GenBank/DDBJ databases">
        <title>Genomic Encyclopedia of Type Strains, Phase IV (KMG-IV): sequencing the most valuable type-strain genomes for metagenomic binning, comparative biology and taxonomic classification.</title>
        <authorList>
            <person name="Goeker M."/>
        </authorList>
    </citation>
    <scope>NUCLEOTIDE SEQUENCE [LARGE SCALE GENOMIC DNA]</scope>
    <source>
        <strain evidence="1 2">DSM 100039</strain>
    </source>
</reference>
<protein>
    <recommendedName>
        <fullName evidence="3">Restriction system protein Mrr-like N-terminal domain-containing protein</fullName>
    </recommendedName>
</protein>
<name>A0A841PNN5_9HYPH</name>
<evidence type="ECO:0000313" key="1">
    <source>
        <dbReference type="EMBL" id="MBB6414258.1"/>
    </source>
</evidence>
<gene>
    <name evidence="1" type="ORF">HNQ71_006967</name>
</gene>
<dbReference type="AlphaFoldDB" id="A0A841PNN5"/>
<comment type="caution">
    <text evidence="1">The sequence shown here is derived from an EMBL/GenBank/DDBJ whole genome shotgun (WGS) entry which is preliminary data.</text>
</comment>
<dbReference type="EMBL" id="JACHEF010000017">
    <property type="protein sequence ID" value="MBB6414258.1"/>
    <property type="molecule type" value="Genomic_DNA"/>
</dbReference>
<proteinExistence type="predicted"/>
<organism evidence="1 2">
    <name type="scientific">Mesorhizobium sangaii</name>
    <dbReference type="NCBI Taxonomy" id="505389"/>
    <lineage>
        <taxon>Bacteria</taxon>
        <taxon>Pseudomonadati</taxon>
        <taxon>Pseudomonadota</taxon>
        <taxon>Alphaproteobacteria</taxon>
        <taxon>Hyphomicrobiales</taxon>
        <taxon>Phyllobacteriaceae</taxon>
        <taxon>Mesorhizobium</taxon>
    </lineage>
</organism>